<dbReference type="EMBL" id="CYXV01000012">
    <property type="protein sequence ID" value="CUN09160.1"/>
    <property type="molecule type" value="Genomic_DNA"/>
</dbReference>
<organism evidence="1 2">
    <name type="scientific">Roseburia faecis</name>
    <dbReference type="NCBI Taxonomy" id="301302"/>
    <lineage>
        <taxon>Bacteria</taxon>
        <taxon>Bacillati</taxon>
        <taxon>Bacillota</taxon>
        <taxon>Clostridia</taxon>
        <taxon>Lachnospirales</taxon>
        <taxon>Lachnospiraceae</taxon>
        <taxon>Roseburia</taxon>
    </lineage>
</organism>
<proteinExistence type="predicted"/>
<accession>A0A173U3W0</accession>
<dbReference type="RefSeq" id="WP_055263480.1">
    <property type="nucleotide sequence ID" value="NZ_CYXV01000012.1"/>
</dbReference>
<evidence type="ECO:0000313" key="2">
    <source>
        <dbReference type="Proteomes" id="UP000095495"/>
    </source>
</evidence>
<evidence type="ECO:0008006" key="3">
    <source>
        <dbReference type="Google" id="ProtNLM"/>
    </source>
</evidence>
<evidence type="ECO:0000313" key="1">
    <source>
        <dbReference type="EMBL" id="CUN09160.1"/>
    </source>
</evidence>
<reference evidence="1 2" key="1">
    <citation type="submission" date="2015-09" db="EMBL/GenBank/DDBJ databases">
        <authorList>
            <consortium name="Pathogen Informatics"/>
        </authorList>
    </citation>
    <scope>NUCLEOTIDE SEQUENCE [LARGE SCALE GENOMIC DNA]</scope>
    <source>
        <strain evidence="1 2">2789STDY5608863</strain>
    </source>
</reference>
<name>A0A173U3W0_9FIRM</name>
<gene>
    <name evidence="1" type="ORF">ERS852420_02642</name>
</gene>
<dbReference type="Proteomes" id="UP000095495">
    <property type="component" value="Unassembled WGS sequence"/>
</dbReference>
<dbReference type="Pfam" id="PF19537">
    <property type="entry name" value="DUF6061"/>
    <property type="match status" value="1"/>
</dbReference>
<sequence>MKLIHTEYNPMHNSIDINHYDGYILGIDCNLEESGIRTTPNSQRCLNALAIDNPLKYARLTLDGEMQAWVDAEDSLEPF</sequence>
<dbReference type="AlphaFoldDB" id="A0A173U3W0"/>
<dbReference type="InterPro" id="IPR045705">
    <property type="entry name" value="DUF6061"/>
</dbReference>
<protein>
    <recommendedName>
        <fullName evidence="3">Toxin-antitoxin system protein</fullName>
    </recommendedName>
</protein>